<dbReference type="Pfam" id="PF12697">
    <property type="entry name" value="Abhydrolase_6"/>
    <property type="match status" value="1"/>
</dbReference>
<dbReference type="GO" id="GO:0016787">
    <property type="term" value="F:hydrolase activity"/>
    <property type="evidence" value="ECO:0007669"/>
    <property type="project" value="UniProtKB-KW"/>
</dbReference>
<dbReference type="RefSeq" id="WP_159453187.1">
    <property type="nucleotide sequence ID" value="NZ_FWFS01000002.1"/>
</dbReference>
<evidence type="ECO:0000313" key="2">
    <source>
        <dbReference type="EMBL" id="SLN22648.1"/>
    </source>
</evidence>
<organism evidence="2 3">
    <name type="scientific">Aquimixticola soesokkakensis</name>
    <dbReference type="NCBI Taxonomy" id="1519096"/>
    <lineage>
        <taxon>Bacteria</taxon>
        <taxon>Pseudomonadati</taxon>
        <taxon>Pseudomonadota</taxon>
        <taxon>Alphaproteobacteria</taxon>
        <taxon>Rhodobacterales</taxon>
        <taxon>Paracoccaceae</taxon>
        <taxon>Aquimixticola</taxon>
    </lineage>
</organism>
<dbReference type="InterPro" id="IPR000073">
    <property type="entry name" value="AB_hydrolase_1"/>
</dbReference>
<dbReference type="SUPFAM" id="SSF53474">
    <property type="entry name" value="alpha/beta-Hydrolases"/>
    <property type="match status" value="1"/>
</dbReference>
<dbReference type="Proteomes" id="UP000193862">
    <property type="component" value="Unassembled WGS sequence"/>
</dbReference>
<dbReference type="PANTHER" id="PTHR43194">
    <property type="entry name" value="HYDROLASE ALPHA/BETA FOLD FAMILY"/>
    <property type="match status" value="1"/>
</dbReference>
<dbReference type="EMBL" id="FWFS01000002">
    <property type="protein sequence ID" value="SLN22648.1"/>
    <property type="molecule type" value="Genomic_DNA"/>
</dbReference>
<name>A0A1Y5RRK6_9RHOB</name>
<proteinExistence type="predicted"/>
<dbReference type="InterPro" id="IPR029058">
    <property type="entry name" value="AB_hydrolase_fold"/>
</dbReference>
<evidence type="ECO:0000259" key="1">
    <source>
        <dbReference type="Pfam" id="PF12697"/>
    </source>
</evidence>
<dbReference type="PANTHER" id="PTHR43194:SF2">
    <property type="entry name" value="PEROXISOMAL MEMBRANE PROTEIN LPX1"/>
    <property type="match status" value="1"/>
</dbReference>
<evidence type="ECO:0000313" key="3">
    <source>
        <dbReference type="Proteomes" id="UP000193862"/>
    </source>
</evidence>
<feature type="domain" description="AB hydrolase-1" evidence="1">
    <location>
        <begin position="33"/>
        <end position="242"/>
    </location>
</feature>
<accession>A0A1Y5RRK6</accession>
<protein>
    <submittedName>
        <fullName evidence="2">Putative aminoacrylate hydrolase RutD</fullName>
    </submittedName>
</protein>
<reference evidence="2 3" key="1">
    <citation type="submission" date="2017-03" db="EMBL/GenBank/DDBJ databases">
        <authorList>
            <person name="Afonso C.L."/>
            <person name="Miller P.J."/>
            <person name="Scott M.A."/>
            <person name="Spackman E."/>
            <person name="Goraichik I."/>
            <person name="Dimitrov K.M."/>
            <person name="Suarez D.L."/>
            <person name="Swayne D.E."/>
        </authorList>
    </citation>
    <scope>NUCLEOTIDE SEQUENCE [LARGE SCALE GENOMIC DNA]</scope>
    <source>
        <strain evidence="2 3">CECT 8620</strain>
    </source>
</reference>
<dbReference type="OrthoDB" id="9779853at2"/>
<keyword evidence="2" id="KW-0378">Hydrolase</keyword>
<gene>
    <name evidence="2" type="primary">rutD</name>
    <name evidence="2" type="ORF">AQS8620_00617</name>
</gene>
<dbReference type="InterPro" id="IPR050228">
    <property type="entry name" value="Carboxylesterase_BioH"/>
</dbReference>
<dbReference type="Gene3D" id="3.40.50.1820">
    <property type="entry name" value="alpha/beta hydrolase"/>
    <property type="match status" value="1"/>
</dbReference>
<keyword evidence="3" id="KW-1185">Reference proteome</keyword>
<dbReference type="AlphaFoldDB" id="A0A1Y5RRK6"/>
<sequence>MRLFPKVPDPAVFSCDDGAQLSYRLRRGAGPILVLAHPHSGTMSGFAAVLSRYGGPVLIWDRRGYGQSTRGAYAESQGADLSALLAHLNIARAVFVGVAAGGACLVEFARRSPSSVLGLGFACSFLGQPARDWFALTQEDSPQGTCEERELSDVFRSTNAAQHWRRQEAENQRRNAGEPAQFCPADPAALTDMAPLCIATGARDRLFTPAMLAQAKQRYPQAKTHLFAHAAHAPHVEDPDAFSTWLSDLVSRV</sequence>